<evidence type="ECO:0000259" key="1">
    <source>
        <dbReference type="Pfam" id="PF00294"/>
    </source>
</evidence>
<feature type="domain" description="Carbohydrate kinase PfkB" evidence="1">
    <location>
        <begin position="15"/>
        <end position="305"/>
    </location>
</feature>
<dbReference type="GO" id="GO:0033785">
    <property type="term" value="F:heptose 7-phosphate kinase activity"/>
    <property type="evidence" value="ECO:0007669"/>
    <property type="project" value="TreeGrafter"/>
</dbReference>
<dbReference type="GO" id="GO:0005829">
    <property type="term" value="C:cytosol"/>
    <property type="evidence" value="ECO:0007669"/>
    <property type="project" value="TreeGrafter"/>
</dbReference>
<accession>A0A1F6F130</accession>
<dbReference type="GO" id="GO:0033786">
    <property type="term" value="F:heptose-1-phosphate adenylyltransferase activity"/>
    <property type="evidence" value="ECO:0007669"/>
    <property type="project" value="TreeGrafter"/>
</dbReference>
<dbReference type="PANTHER" id="PTHR46969">
    <property type="entry name" value="BIFUNCTIONAL PROTEIN HLDE"/>
    <property type="match status" value="1"/>
</dbReference>
<dbReference type="Gene3D" id="3.40.1190.20">
    <property type="match status" value="1"/>
</dbReference>
<dbReference type="EMBL" id="MFLZ01000023">
    <property type="protein sequence ID" value="OGG79580.1"/>
    <property type="molecule type" value="Genomic_DNA"/>
</dbReference>
<dbReference type="Pfam" id="PF00294">
    <property type="entry name" value="PfkB"/>
    <property type="match status" value="1"/>
</dbReference>
<sequence length="318" mass="35672">MSETKERTRHARSARVLTIGDTIIDIHHRGVQLRSSEVPTIRHEYAEITLGGAAFLVRNMLALGGRVTFMTLLGNDEYSTHEKKLVHKNLRKIILREKGRGSTVKKRYWAQGEKLLGWDHLDNRPLSRALERKVLAFVKRNAKQYDHIVISDYRHGLISRNLARALVKSAKTAHVPIYVDSQVAHSAANHVWYRGADLFCLNVREAEAIDSRFSERSLEKSAGRLRNILKCKDLIIKLGKRGSFALIGSKRVRTPALPIKAVDDTGAGDAFFAVIALSKVLDNNALIRANVWAGLKTRLHGTKTPSLVDLKKIAKKSL</sequence>
<evidence type="ECO:0000313" key="3">
    <source>
        <dbReference type="Proteomes" id="UP000177372"/>
    </source>
</evidence>
<name>A0A1F6F130_9BACT</name>
<reference evidence="2 3" key="1">
    <citation type="journal article" date="2016" name="Nat. Commun.">
        <title>Thousands of microbial genomes shed light on interconnected biogeochemical processes in an aquifer system.</title>
        <authorList>
            <person name="Anantharaman K."/>
            <person name="Brown C.T."/>
            <person name="Hug L.A."/>
            <person name="Sharon I."/>
            <person name="Castelle C.J."/>
            <person name="Probst A.J."/>
            <person name="Thomas B.C."/>
            <person name="Singh A."/>
            <person name="Wilkins M.J."/>
            <person name="Karaoz U."/>
            <person name="Brodie E.L."/>
            <person name="Williams K.H."/>
            <person name="Hubbard S.S."/>
            <person name="Banfield J.F."/>
        </authorList>
    </citation>
    <scope>NUCLEOTIDE SEQUENCE [LARGE SCALE GENOMIC DNA]</scope>
</reference>
<evidence type="ECO:0000313" key="2">
    <source>
        <dbReference type="EMBL" id="OGG79580.1"/>
    </source>
</evidence>
<proteinExistence type="predicted"/>
<organism evidence="2 3">
    <name type="scientific">Candidatus Kaiserbacteria bacterium RIFCSPLOWO2_01_FULL_54_13</name>
    <dbReference type="NCBI Taxonomy" id="1798512"/>
    <lineage>
        <taxon>Bacteria</taxon>
        <taxon>Candidatus Kaiseribacteriota</taxon>
    </lineage>
</organism>
<dbReference type="InterPro" id="IPR011611">
    <property type="entry name" value="PfkB_dom"/>
</dbReference>
<dbReference type="AlphaFoldDB" id="A0A1F6F130"/>
<dbReference type="SUPFAM" id="SSF53613">
    <property type="entry name" value="Ribokinase-like"/>
    <property type="match status" value="1"/>
</dbReference>
<gene>
    <name evidence="2" type="ORF">A3A39_02455</name>
</gene>
<dbReference type="Proteomes" id="UP000177372">
    <property type="component" value="Unassembled WGS sequence"/>
</dbReference>
<dbReference type="InterPro" id="IPR029056">
    <property type="entry name" value="Ribokinase-like"/>
</dbReference>
<dbReference type="STRING" id="1798512.A3A39_02455"/>
<comment type="caution">
    <text evidence="2">The sequence shown here is derived from an EMBL/GenBank/DDBJ whole genome shotgun (WGS) entry which is preliminary data.</text>
</comment>
<dbReference type="PANTHER" id="PTHR46969:SF1">
    <property type="entry name" value="BIFUNCTIONAL PROTEIN HLDE"/>
    <property type="match status" value="1"/>
</dbReference>
<protein>
    <recommendedName>
        <fullName evidence="1">Carbohydrate kinase PfkB domain-containing protein</fullName>
    </recommendedName>
</protein>